<keyword evidence="3" id="KW-1185">Reference proteome</keyword>
<dbReference type="InterPro" id="IPR036866">
    <property type="entry name" value="RibonucZ/Hydroxyglut_hydro"/>
</dbReference>
<evidence type="ECO:0000259" key="1">
    <source>
        <dbReference type="SMART" id="SM00849"/>
    </source>
</evidence>
<evidence type="ECO:0000313" key="2">
    <source>
        <dbReference type="EMBL" id="RPF50139.1"/>
    </source>
</evidence>
<dbReference type="RefSeq" id="WP_124223787.1">
    <property type="nucleotide sequence ID" value="NZ_RKRF01000014.1"/>
</dbReference>
<gene>
    <name evidence="2" type="ORF">EDC24_2957</name>
</gene>
<dbReference type="SUPFAM" id="SSF56281">
    <property type="entry name" value="Metallo-hydrolase/oxidoreductase"/>
    <property type="match status" value="1"/>
</dbReference>
<name>A0A3N5AYU3_9BACI</name>
<dbReference type="PANTHER" id="PTHR23131:SF4">
    <property type="entry name" value="METALLO-BETA-LACTAMASE SUPERFAMILY POTEIN"/>
    <property type="match status" value="1"/>
</dbReference>
<dbReference type="InterPro" id="IPR001279">
    <property type="entry name" value="Metallo-B-lactamas"/>
</dbReference>
<keyword evidence="2" id="KW-0378">Hydrolase</keyword>
<dbReference type="Proteomes" id="UP000276443">
    <property type="component" value="Unassembled WGS sequence"/>
</dbReference>
<dbReference type="Pfam" id="PF00753">
    <property type="entry name" value="Lactamase_B"/>
    <property type="match status" value="1"/>
</dbReference>
<evidence type="ECO:0000313" key="3">
    <source>
        <dbReference type="Proteomes" id="UP000276443"/>
    </source>
</evidence>
<sequence>MVQVFEKEGVTCIEIHAPEVGRVYFYLVDGMLIDTGVQRFESDIIPILKDLSFDSVVLTHSHEDHSGLGCWIQENRDVPIYVHPKGIDICKHHCPYPKYRQMVWGIREAFTPHELPEEIQSRNYKWKVIGIPGHAEDQVAFLNQETGVLFSGDLYIRSKTKVIMDTESIPLMMQSIRDVLTYDFDSMFCGHAGYLPNGKEYLREKLANLERTYEEVKALLIKDYSMESIHSQLFPGHPSIIDFSEGEYVSKHIVRSIIEDINNNHDGH</sequence>
<protein>
    <submittedName>
        <fullName evidence="2">Glyoxylase-like metal-dependent hydrolase (Beta-lactamase superfamily II)</fullName>
    </submittedName>
</protein>
<dbReference type="EMBL" id="RKRF01000014">
    <property type="protein sequence ID" value="RPF50139.1"/>
    <property type="molecule type" value="Genomic_DNA"/>
</dbReference>
<accession>A0A3N5AYU3</accession>
<dbReference type="PANTHER" id="PTHR23131">
    <property type="entry name" value="ENDORIBONUCLEASE LACTB2"/>
    <property type="match status" value="1"/>
</dbReference>
<organism evidence="2 3">
    <name type="scientific">Aquisalibacillus elongatus</name>
    <dbReference type="NCBI Taxonomy" id="485577"/>
    <lineage>
        <taxon>Bacteria</taxon>
        <taxon>Bacillati</taxon>
        <taxon>Bacillota</taxon>
        <taxon>Bacilli</taxon>
        <taxon>Bacillales</taxon>
        <taxon>Bacillaceae</taxon>
        <taxon>Aquisalibacillus</taxon>
    </lineage>
</organism>
<dbReference type="InterPro" id="IPR050662">
    <property type="entry name" value="Sec-metab_biosynth-thioest"/>
</dbReference>
<proteinExistence type="predicted"/>
<dbReference type="OrthoDB" id="235784at2"/>
<dbReference type="GO" id="GO:0016787">
    <property type="term" value="F:hydrolase activity"/>
    <property type="evidence" value="ECO:0007669"/>
    <property type="project" value="UniProtKB-KW"/>
</dbReference>
<dbReference type="SMART" id="SM00849">
    <property type="entry name" value="Lactamase_B"/>
    <property type="match status" value="1"/>
</dbReference>
<reference evidence="2 3" key="1">
    <citation type="submission" date="2018-11" db="EMBL/GenBank/DDBJ databases">
        <title>Genomic Encyclopedia of Type Strains, Phase IV (KMG-IV): sequencing the most valuable type-strain genomes for metagenomic binning, comparative biology and taxonomic classification.</title>
        <authorList>
            <person name="Goeker M."/>
        </authorList>
    </citation>
    <scope>NUCLEOTIDE SEQUENCE [LARGE SCALE GENOMIC DNA]</scope>
    <source>
        <strain evidence="2 3">DSM 18090</strain>
    </source>
</reference>
<feature type="domain" description="Metallo-beta-lactamase" evidence="1">
    <location>
        <begin position="22"/>
        <end position="191"/>
    </location>
</feature>
<comment type="caution">
    <text evidence="2">The sequence shown here is derived from an EMBL/GenBank/DDBJ whole genome shotgun (WGS) entry which is preliminary data.</text>
</comment>
<dbReference type="Gene3D" id="3.60.15.10">
    <property type="entry name" value="Ribonuclease Z/Hydroxyacylglutathione hydrolase-like"/>
    <property type="match status" value="1"/>
</dbReference>
<dbReference type="AlphaFoldDB" id="A0A3N5AYU3"/>